<dbReference type="Gene3D" id="1.20.1420.30">
    <property type="entry name" value="NCX, central ion-binding region"/>
    <property type="match status" value="2"/>
</dbReference>
<keyword evidence="5" id="KW-0633">Potassium transport</keyword>
<evidence type="ECO:0000256" key="4">
    <source>
        <dbReference type="ARBA" id="ARBA00022449"/>
    </source>
</evidence>
<evidence type="ECO:0000256" key="13">
    <source>
        <dbReference type="ARBA" id="ARBA00023053"/>
    </source>
</evidence>
<evidence type="ECO:0000256" key="18">
    <source>
        <dbReference type="SAM" id="MobiDB-lite"/>
    </source>
</evidence>
<feature type="transmembrane region" description="Helical" evidence="19">
    <location>
        <begin position="443"/>
        <end position="464"/>
    </location>
</feature>
<feature type="domain" description="Sodium/calcium exchanger membrane region" evidence="20">
    <location>
        <begin position="117"/>
        <end position="259"/>
    </location>
</feature>
<keyword evidence="3" id="KW-0813">Transport</keyword>
<evidence type="ECO:0000256" key="9">
    <source>
        <dbReference type="ARBA" id="ARBA00022837"/>
    </source>
</evidence>
<dbReference type="InterPro" id="IPR004481">
    <property type="entry name" value="K/Na/Ca-exchanger"/>
</dbReference>
<feature type="transmembrane region" description="Helical" evidence="19">
    <location>
        <begin position="112"/>
        <end position="131"/>
    </location>
</feature>
<dbReference type="InterPro" id="IPR004837">
    <property type="entry name" value="NaCa_Exmemb"/>
</dbReference>
<dbReference type="PANTHER" id="PTHR10846:SF73">
    <property type="entry name" value="SODIUM_CALCIUM EXCHANGER MEMBRANE REGION DOMAIN-CONTAINING PROTEIN"/>
    <property type="match status" value="1"/>
</dbReference>
<evidence type="ECO:0000256" key="7">
    <source>
        <dbReference type="ARBA" id="ARBA00022692"/>
    </source>
</evidence>
<keyword evidence="7 19" id="KW-0812">Transmembrane</keyword>
<dbReference type="RefSeq" id="XP_019627403.1">
    <property type="nucleotide sequence ID" value="XM_019771844.1"/>
</dbReference>
<dbReference type="NCBIfam" id="TIGR00367">
    <property type="entry name" value="calcium/sodium antiporter"/>
    <property type="match status" value="1"/>
</dbReference>
<feature type="transmembrane region" description="Helical" evidence="19">
    <location>
        <begin position="410"/>
        <end position="437"/>
    </location>
</feature>
<evidence type="ECO:0000256" key="2">
    <source>
        <dbReference type="ARBA" id="ARBA00005364"/>
    </source>
</evidence>
<organism evidence="21 22">
    <name type="scientific">Branchiostoma belcheri</name>
    <name type="common">Amphioxus</name>
    <dbReference type="NCBI Taxonomy" id="7741"/>
    <lineage>
        <taxon>Eukaryota</taxon>
        <taxon>Metazoa</taxon>
        <taxon>Chordata</taxon>
        <taxon>Cephalochordata</taxon>
        <taxon>Leptocardii</taxon>
        <taxon>Amphioxiformes</taxon>
        <taxon>Branchiostomatidae</taxon>
        <taxon>Branchiostoma</taxon>
    </lineage>
</organism>
<keyword evidence="14" id="KW-0406">Ion transport</keyword>
<evidence type="ECO:0000256" key="5">
    <source>
        <dbReference type="ARBA" id="ARBA00022538"/>
    </source>
</evidence>
<reference evidence="22" key="1">
    <citation type="submission" date="2025-08" db="UniProtKB">
        <authorList>
            <consortium name="RefSeq"/>
        </authorList>
    </citation>
    <scope>IDENTIFICATION</scope>
    <source>
        <tissue evidence="22">Gonad</tissue>
    </source>
</reference>
<keyword evidence="21" id="KW-1185">Reference proteome</keyword>
<dbReference type="GO" id="GO:0005886">
    <property type="term" value="C:plasma membrane"/>
    <property type="evidence" value="ECO:0007669"/>
    <property type="project" value="TreeGrafter"/>
</dbReference>
<dbReference type="GeneID" id="109472228"/>
<keyword evidence="13" id="KW-0915">Sodium</keyword>
<keyword evidence="4" id="KW-0050">Antiport</keyword>
<keyword evidence="12 19" id="KW-1133">Transmembrane helix</keyword>
<comment type="catalytic activity">
    <reaction evidence="17">
        <text>Ca(2+)(out) + K(+)(out) + 4 Na(+)(in) = Ca(2+)(in) + K(+)(in) + 4 Na(+)(out)</text>
        <dbReference type="Rhea" id="RHEA:69967"/>
        <dbReference type="ChEBI" id="CHEBI:29101"/>
        <dbReference type="ChEBI" id="CHEBI:29103"/>
        <dbReference type="ChEBI" id="CHEBI:29108"/>
    </reaction>
</comment>
<dbReference type="FunFam" id="1.20.1420.30:FF:000004">
    <property type="entry name" value="Sodium/potassium/calcium exchanger 2 isoform 1"/>
    <property type="match status" value="1"/>
</dbReference>
<dbReference type="Proteomes" id="UP000515135">
    <property type="component" value="Unplaced"/>
</dbReference>
<evidence type="ECO:0000256" key="6">
    <source>
        <dbReference type="ARBA" id="ARBA00022568"/>
    </source>
</evidence>
<proteinExistence type="inferred from homology"/>
<feature type="transmembrane region" description="Helical" evidence="19">
    <location>
        <begin position="241"/>
        <end position="261"/>
    </location>
</feature>
<comment type="similarity">
    <text evidence="2">Belongs to the Ca(2+):cation antiporter (CaCA) (TC 2.A.19) family. SLC24A subfamily.</text>
</comment>
<evidence type="ECO:0000256" key="12">
    <source>
        <dbReference type="ARBA" id="ARBA00022989"/>
    </source>
</evidence>
<feature type="domain" description="Sodium/calcium exchanger membrane region" evidence="20">
    <location>
        <begin position="408"/>
        <end position="558"/>
    </location>
</feature>
<evidence type="ECO:0000259" key="20">
    <source>
        <dbReference type="Pfam" id="PF01699"/>
    </source>
</evidence>
<dbReference type="GO" id="GO:0008273">
    <property type="term" value="F:calcium, potassium:sodium antiporter activity"/>
    <property type="evidence" value="ECO:0007669"/>
    <property type="project" value="TreeGrafter"/>
</dbReference>
<dbReference type="Pfam" id="PF01699">
    <property type="entry name" value="Na_Ca_ex"/>
    <property type="match status" value="2"/>
</dbReference>
<feature type="transmembrane region" description="Helical" evidence="19">
    <location>
        <begin position="152"/>
        <end position="175"/>
    </location>
</feature>
<evidence type="ECO:0000313" key="21">
    <source>
        <dbReference type="Proteomes" id="UP000515135"/>
    </source>
</evidence>
<protein>
    <submittedName>
        <fullName evidence="22">Sodium/potassium/calcium exchanger 3-like isoform X2</fullName>
    </submittedName>
</protein>
<dbReference type="OrthoDB" id="2127281at2759"/>
<keyword evidence="8" id="KW-0732">Signal</keyword>
<dbReference type="GO" id="GO:0006874">
    <property type="term" value="P:intracellular calcium ion homeostasis"/>
    <property type="evidence" value="ECO:0007669"/>
    <property type="project" value="TreeGrafter"/>
</dbReference>
<evidence type="ECO:0000256" key="1">
    <source>
        <dbReference type="ARBA" id="ARBA00004141"/>
    </source>
</evidence>
<keyword evidence="15 19" id="KW-0472">Membrane</keyword>
<dbReference type="PANTHER" id="PTHR10846">
    <property type="entry name" value="SODIUM/POTASSIUM/CALCIUM EXCHANGER"/>
    <property type="match status" value="1"/>
</dbReference>
<keyword evidence="6" id="KW-0109">Calcium transport</keyword>
<evidence type="ECO:0000256" key="17">
    <source>
        <dbReference type="ARBA" id="ARBA00033627"/>
    </source>
</evidence>
<evidence type="ECO:0000256" key="8">
    <source>
        <dbReference type="ARBA" id="ARBA00022729"/>
    </source>
</evidence>
<feature type="region of interest" description="Disordered" evidence="18">
    <location>
        <begin position="328"/>
        <end position="372"/>
    </location>
</feature>
<dbReference type="FunFam" id="1.20.1420.30:FF:000009">
    <property type="entry name" value="sodium/potassium/calcium exchanger 5 isoform X2"/>
    <property type="match status" value="1"/>
</dbReference>
<dbReference type="InterPro" id="IPR044880">
    <property type="entry name" value="NCX_ion-bd_dom_sf"/>
</dbReference>
<feature type="transmembrane region" description="Helical" evidence="19">
    <location>
        <begin position="514"/>
        <end position="533"/>
    </location>
</feature>
<dbReference type="GO" id="GO:0015293">
    <property type="term" value="F:symporter activity"/>
    <property type="evidence" value="ECO:0007669"/>
    <property type="project" value="UniProtKB-KW"/>
</dbReference>
<sequence length="576" mass="63332">MGRRTCDRPTAVHLSAQHVRQLLPTPARRVRRRKTTWQVSAAVFLVLWGVLGVVVALREAFDVERITRTVYTATGNLDAAPTNTSPVGNCSPPAIGRFPGDLFTQAQRRQGAVILHVIASLYMFMALAIICDDYFVPALERISEGLRLQPDVAGATFMAAGSSAPELFTSIFGVFISQDDIGVGTIVGSAVFNLLFIVGLCGLMVGTAITLTLWPLLRDCSIYLISVAALVIVMYDEQVHWYEACVLVCLYCLYVVLMYFNRQLSSEFSRRFPAATVDPQNRRQSGQYEKTPLMKAGFASEKTAEEGDAATDDQIWSSDIRKDRLSKFSAPRQTQEQNAAEEVQFLETPPSGAVTTHSDEAVGGEPESPFSVPSQPWRRVLWVVGLPLTALLWGTVPDCRRDRWRRWYPVSFLMSVVWIGVFTYILVWTVTVIGFTVGIPDTVMGLTLIAIGTSVPDAISSVLVSKEGEGDMAVSNAVGSNVFDILVGLGVPWLVRTAVVQTNSVVPIHSGGLVYSAVTLLSTVLVLLFIMWLNRWRLDRRLGVICSCLYAVFITLATLYELNVFGHFSLPTCLGN</sequence>
<keyword evidence="16" id="KW-0739">Sodium transport</keyword>
<feature type="transmembrane region" description="Helical" evidence="19">
    <location>
        <begin position="542"/>
        <end position="560"/>
    </location>
</feature>
<dbReference type="AlphaFoldDB" id="A0A6P4YSR5"/>
<evidence type="ECO:0000256" key="16">
    <source>
        <dbReference type="ARBA" id="ARBA00023201"/>
    </source>
</evidence>
<feature type="transmembrane region" description="Helical" evidence="19">
    <location>
        <begin position="37"/>
        <end position="57"/>
    </location>
</feature>
<evidence type="ECO:0000256" key="11">
    <source>
        <dbReference type="ARBA" id="ARBA00022958"/>
    </source>
</evidence>
<evidence type="ECO:0000256" key="10">
    <source>
        <dbReference type="ARBA" id="ARBA00022847"/>
    </source>
</evidence>
<feature type="transmembrane region" description="Helical" evidence="19">
    <location>
        <begin position="476"/>
        <end position="494"/>
    </location>
</feature>
<evidence type="ECO:0000256" key="3">
    <source>
        <dbReference type="ARBA" id="ARBA00022448"/>
    </source>
</evidence>
<feature type="transmembrane region" description="Helical" evidence="19">
    <location>
        <begin position="181"/>
        <end position="204"/>
    </location>
</feature>
<gene>
    <name evidence="22" type="primary">LOC109472228</name>
</gene>
<evidence type="ECO:0000256" key="15">
    <source>
        <dbReference type="ARBA" id="ARBA00023136"/>
    </source>
</evidence>
<name>A0A6P4YSR5_BRABE</name>
<evidence type="ECO:0000256" key="19">
    <source>
        <dbReference type="SAM" id="Phobius"/>
    </source>
</evidence>
<feature type="transmembrane region" description="Helical" evidence="19">
    <location>
        <begin position="216"/>
        <end position="235"/>
    </location>
</feature>
<keyword evidence="9" id="KW-0106">Calcium</keyword>
<comment type="subcellular location">
    <subcellularLocation>
        <location evidence="1">Membrane</location>
        <topology evidence="1">Multi-pass membrane protein</topology>
    </subcellularLocation>
</comment>
<evidence type="ECO:0000313" key="22">
    <source>
        <dbReference type="RefSeq" id="XP_019627403.1"/>
    </source>
</evidence>
<dbReference type="GO" id="GO:0005262">
    <property type="term" value="F:calcium channel activity"/>
    <property type="evidence" value="ECO:0007669"/>
    <property type="project" value="TreeGrafter"/>
</dbReference>
<evidence type="ECO:0000256" key="14">
    <source>
        <dbReference type="ARBA" id="ARBA00023065"/>
    </source>
</evidence>
<accession>A0A6P4YSR5</accession>
<keyword evidence="11" id="KW-0630">Potassium</keyword>
<keyword evidence="10" id="KW-0769">Symport</keyword>